<dbReference type="GO" id="GO:0004672">
    <property type="term" value="F:protein kinase activity"/>
    <property type="evidence" value="ECO:0007669"/>
    <property type="project" value="InterPro"/>
</dbReference>
<dbReference type="Proteomes" id="UP000246635">
    <property type="component" value="Unassembled WGS sequence"/>
</dbReference>
<proteinExistence type="inferred from homology"/>
<organism evidence="4 5">
    <name type="scientific">Paenibacillus cellulosilyticus</name>
    <dbReference type="NCBI Taxonomy" id="375489"/>
    <lineage>
        <taxon>Bacteria</taxon>
        <taxon>Bacillati</taxon>
        <taxon>Bacillota</taxon>
        <taxon>Bacilli</taxon>
        <taxon>Bacillales</taxon>
        <taxon>Paenibacillaceae</taxon>
        <taxon>Paenibacillus</taxon>
    </lineage>
</organism>
<feature type="transmembrane region" description="Helical" evidence="2">
    <location>
        <begin position="501"/>
        <end position="523"/>
    </location>
</feature>
<dbReference type="AlphaFoldDB" id="A0A2V2YZV0"/>
<comment type="caution">
    <text evidence="4">The sequence shown here is derived from an EMBL/GenBank/DDBJ whole genome shotgun (WGS) entry which is preliminary data.</text>
</comment>
<keyword evidence="2" id="KW-1133">Transmembrane helix</keyword>
<dbReference type="GO" id="GO:0005524">
    <property type="term" value="F:ATP binding"/>
    <property type="evidence" value="ECO:0007669"/>
    <property type="project" value="InterPro"/>
</dbReference>
<reference evidence="4 5" key="1">
    <citation type="submission" date="2018-05" db="EMBL/GenBank/DDBJ databases">
        <title>Genomic Encyclopedia of Type Strains, Phase III (KMG-III): the genomes of soil and plant-associated and newly described type strains.</title>
        <authorList>
            <person name="Whitman W."/>
        </authorList>
    </citation>
    <scope>NUCLEOTIDE SEQUENCE [LARGE SCALE GENOMIC DNA]</scope>
    <source>
        <strain evidence="4 5">CECT 5696</strain>
    </source>
</reference>
<gene>
    <name evidence="4" type="ORF">DFQ01_102275</name>
</gene>
<name>A0A2V2YZV0_9BACL</name>
<dbReference type="PROSITE" id="PS50011">
    <property type="entry name" value="PROTEIN_KINASE_DOM"/>
    <property type="match status" value="1"/>
</dbReference>
<evidence type="ECO:0000259" key="3">
    <source>
        <dbReference type="PROSITE" id="PS50011"/>
    </source>
</evidence>
<dbReference type="Gene3D" id="1.10.510.10">
    <property type="entry name" value="Transferase(Phosphotransferase) domain 1"/>
    <property type="match status" value="1"/>
</dbReference>
<dbReference type="InterPro" id="IPR000719">
    <property type="entry name" value="Prot_kinase_dom"/>
</dbReference>
<keyword evidence="2" id="KW-0472">Membrane</keyword>
<dbReference type="PANTHER" id="PTHR10566">
    <property type="entry name" value="CHAPERONE-ACTIVITY OF BC1 COMPLEX CABC1 -RELATED"/>
    <property type="match status" value="1"/>
</dbReference>
<dbReference type="PANTHER" id="PTHR10566:SF113">
    <property type="entry name" value="PROTEIN ACTIVITY OF BC1 COMPLEX KINASE 7, CHLOROPLASTIC"/>
    <property type="match status" value="1"/>
</dbReference>
<evidence type="ECO:0000256" key="2">
    <source>
        <dbReference type="SAM" id="Phobius"/>
    </source>
</evidence>
<evidence type="ECO:0000313" key="4">
    <source>
        <dbReference type="EMBL" id="PWW07382.1"/>
    </source>
</evidence>
<evidence type="ECO:0000313" key="5">
    <source>
        <dbReference type="Proteomes" id="UP000246635"/>
    </source>
</evidence>
<protein>
    <submittedName>
        <fullName evidence="4">2-octaprenylphenol hydroxylase</fullName>
    </submittedName>
</protein>
<dbReference type="InterPro" id="IPR004147">
    <property type="entry name" value="ABC1_dom"/>
</dbReference>
<sequence>MIGINRRIRHLQRYRDIAKAFVRNGFGFLVKELGLADRFPISSFRSEEDREHKGKTTGERIRLFLEELGPTFVKFGQIASTRPDLLPADIIAELVKLQDSVPPIPYHEAAAVLEAELGAPVEELFARFDQTPVAAASIGQVHLARLPDGRAVAVKIQRPNIQEQIETDLEILDNLSRIAEHRMEWAANYQLRERISELSQSLRAELDYTIEGRNAERMAKAFERDHSIHIPTIYWDYSSRRVLTMELINGYKITDNEALSELGITPKRIAERITHAMFHQIFEEGLFHADPHPGNLLIEHNGVIGMIDFGMVGRMTPSMKTNFGSLIIAMRRNSTSGIIRAIEALGVLPADIDMRKLRDDIDLLRDKYYDVPLSRVSLGESVSDLFTVAYNHRIRIPSDFMLLGKTLLTLEGVVSSLDPEFSIISVAEPFGRRLFLDRINPRSFAENAFQQVSDYADLLADLPETLRDASSVVRKGKLRTEMSIPELETLLRKIDRVGNRLSFSIVLLSFSIIMVGLIIGSSLGRQSSIIWHFPVIEIGFGIAAFMFLFLLTAIFRSGRF</sequence>
<keyword evidence="2" id="KW-0812">Transmembrane</keyword>
<dbReference type="Pfam" id="PF03109">
    <property type="entry name" value="ABC1"/>
    <property type="match status" value="1"/>
</dbReference>
<dbReference type="InterPro" id="IPR050154">
    <property type="entry name" value="UbiB_kinase"/>
</dbReference>
<dbReference type="OrthoDB" id="9795390at2"/>
<dbReference type="EMBL" id="QGTQ01000002">
    <property type="protein sequence ID" value="PWW07382.1"/>
    <property type="molecule type" value="Genomic_DNA"/>
</dbReference>
<feature type="transmembrane region" description="Helical" evidence="2">
    <location>
        <begin position="529"/>
        <end position="555"/>
    </location>
</feature>
<keyword evidence="5" id="KW-1185">Reference proteome</keyword>
<comment type="similarity">
    <text evidence="1">Belongs to the protein kinase superfamily. ADCK protein kinase family.</text>
</comment>
<feature type="domain" description="Protein kinase" evidence="3">
    <location>
        <begin position="127"/>
        <end position="456"/>
    </location>
</feature>
<evidence type="ECO:0000256" key="1">
    <source>
        <dbReference type="ARBA" id="ARBA00009670"/>
    </source>
</evidence>
<accession>A0A2V2YZV0</accession>
<dbReference type="SUPFAM" id="SSF56112">
    <property type="entry name" value="Protein kinase-like (PK-like)"/>
    <property type="match status" value="1"/>
</dbReference>
<dbReference type="InterPro" id="IPR011009">
    <property type="entry name" value="Kinase-like_dom_sf"/>
</dbReference>
<dbReference type="RefSeq" id="WP_110042626.1">
    <property type="nucleotide sequence ID" value="NZ_CP054612.1"/>
</dbReference>
<dbReference type="CDD" id="cd05121">
    <property type="entry name" value="ABC1_ADCK3-like"/>
    <property type="match status" value="1"/>
</dbReference>